<dbReference type="InterPro" id="IPR026026">
    <property type="entry name" value="HIT_Hint"/>
</dbReference>
<gene>
    <name evidence="3" type="ORF">FFU37_02285</name>
</gene>
<name>A0A4P9IY05_9GAMM</name>
<dbReference type="Proteomes" id="UP000310065">
    <property type="component" value="Chromosome L1"/>
</dbReference>
<feature type="domain" description="HIT" evidence="2">
    <location>
        <begin position="39"/>
        <end position="107"/>
    </location>
</feature>
<dbReference type="PIRSF" id="PIRSF000714">
    <property type="entry name" value="HIT"/>
    <property type="match status" value="1"/>
</dbReference>
<dbReference type="PROSITE" id="PS51084">
    <property type="entry name" value="HIT_2"/>
    <property type="match status" value="1"/>
</dbReference>
<dbReference type="GO" id="GO:0003824">
    <property type="term" value="F:catalytic activity"/>
    <property type="evidence" value="ECO:0007669"/>
    <property type="project" value="InterPro"/>
</dbReference>
<dbReference type="AlphaFoldDB" id="A0A4P9IY05"/>
<dbReference type="InterPro" id="IPR011146">
    <property type="entry name" value="HIT-like"/>
</dbReference>
<reference evidence="3 4" key="1">
    <citation type="submission" date="2019-05" db="EMBL/GenBank/DDBJ databases">
        <title>Complete genome sequence of Pseudoalteromonas sp. 16-SW-7(T) isolated from the Okhotsk Sea, Russia.</title>
        <authorList>
            <person name="Nguyen T.H."/>
            <person name="Nedashkovskaya O.I."/>
            <person name="Kim S.-G."/>
        </authorList>
    </citation>
    <scope>NUCLEOTIDE SEQUENCE [LARGE SCALE GENOMIC DNA]</scope>
    <source>
        <strain evidence="3 4">16-SW-7</strain>
    </source>
</reference>
<proteinExistence type="predicted"/>
<organism evidence="3 4">
    <name type="scientific">Pseudoalteromonas distincta</name>
    <dbReference type="NCBI Taxonomy" id="77608"/>
    <lineage>
        <taxon>Bacteria</taxon>
        <taxon>Pseudomonadati</taxon>
        <taxon>Pseudomonadota</taxon>
        <taxon>Gammaproteobacteria</taxon>
        <taxon>Alteromonadales</taxon>
        <taxon>Pseudoalteromonadaceae</taxon>
        <taxon>Pseudoalteromonas</taxon>
    </lineage>
</organism>
<dbReference type="InterPro" id="IPR036265">
    <property type="entry name" value="HIT-like_sf"/>
</dbReference>
<dbReference type="Pfam" id="PF01230">
    <property type="entry name" value="HIT"/>
    <property type="match status" value="1"/>
</dbReference>
<dbReference type="KEGG" id="pdv:FFU37_02285"/>
<dbReference type="SUPFAM" id="SSF54197">
    <property type="entry name" value="HIT-like"/>
    <property type="match status" value="1"/>
</dbReference>
<evidence type="ECO:0000313" key="4">
    <source>
        <dbReference type="Proteomes" id="UP000310065"/>
    </source>
</evidence>
<comment type="caution">
    <text evidence="1">Lacks conserved residue(s) required for the propagation of feature annotation.</text>
</comment>
<dbReference type="RefSeq" id="WP_024597591.1">
    <property type="nucleotide sequence ID" value="NZ_CALSST010000002.1"/>
</dbReference>
<sequence>MTHPEFKLAPELKRDCIELADWPLCKVLLLNDSLYPWFVLVPRQANLKEIIDLSEDDQIVYLKESAKLSKLLMDVFKPDKLNIAALGNMVPQLHIHHIARFTSDAAWPAPIWGKHPAVPYTDLQITELKKALQF</sequence>
<accession>A0A4P9IY05</accession>
<dbReference type="Gene3D" id="3.30.428.10">
    <property type="entry name" value="HIT-like"/>
    <property type="match status" value="1"/>
</dbReference>
<dbReference type="GeneID" id="88774461"/>
<evidence type="ECO:0000313" key="3">
    <source>
        <dbReference type="EMBL" id="QCU73361.1"/>
    </source>
</evidence>
<dbReference type="EMBL" id="CP040558">
    <property type="protein sequence ID" value="QCU73361.1"/>
    <property type="molecule type" value="Genomic_DNA"/>
</dbReference>
<evidence type="ECO:0000256" key="1">
    <source>
        <dbReference type="PROSITE-ProRule" id="PRU00464"/>
    </source>
</evidence>
<evidence type="ECO:0000259" key="2">
    <source>
        <dbReference type="PROSITE" id="PS51084"/>
    </source>
</evidence>
<protein>
    <submittedName>
        <fullName evidence="3">HIT family protein</fullName>
    </submittedName>
</protein>